<keyword evidence="8" id="KW-1003">Cell membrane</keyword>
<evidence type="ECO:0000256" key="18">
    <source>
        <dbReference type="ARBA" id="ARBA00022989"/>
    </source>
</evidence>
<dbReference type="RefSeq" id="WP_163248095.1">
    <property type="nucleotide sequence ID" value="NZ_SXDP01000001.1"/>
</dbReference>
<comment type="pathway">
    <text evidence="26">Glycan biosynthesis.</text>
</comment>
<evidence type="ECO:0000256" key="21">
    <source>
        <dbReference type="ARBA" id="ARBA00023268"/>
    </source>
</evidence>
<evidence type="ECO:0000256" key="13">
    <source>
        <dbReference type="ARBA" id="ARBA00022692"/>
    </source>
</evidence>
<dbReference type="InterPro" id="IPR036950">
    <property type="entry name" value="PBP_transglycosylase"/>
</dbReference>
<evidence type="ECO:0000256" key="19">
    <source>
        <dbReference type="ARBA" id="ARBA00023136"/>
    </source>
</evidence>
<feature type="compositionally biased region" description="Low complexity" evidence="27">
    <location>
        <begin position="785"/>
        <end position="811"/>
    </location>
</feature>
<dbReference type="GO" id="GO:0030288">
    <property type="term" value="C:outer membrane-bounded periplasmic space"/>
    <property type="evidence" value="ECO:0007669"/>
    <property type="project" value="TreeGrafter"/>
</dbReference>
<keyword evidence="16" id="KW-0735">Signal-anchor</keyword>
<dbReference type="GO" id="GO:0008658">
    <property type="term" value="F:penicillin binding"/>
    <property type="evidence" value="ECO:0007669"/>
    <property type="project" value="InterPro"/>
</dbReference>
<evidence type="ECO:0000256" key="3">
    <source>
        <dbReference type="ARBA" id="ARBA00004752"/>
    </source>
</evidence>
<dbReference type="GO" id="GO:0008955">
    <property type="term" value="F:peptidoglycan glycosyltransferase activity"/>
    <property type="evidence" value="ECO:0007669"/>
    <property type="project" value="UniProtKB-EC"/>
</dbReference>
<dbReference type="SUPFAM" id="SSF56601">
    <property type="entry name" value="beta-lactamase/transpeptidase-like"/>
    <property type="match status" value="1"/>
</dbReference>
<keyword evidence="22" id="KW-0961">Cell wall biogenesis/degradation</keyword>
<evidence type="ECO:0000256" key="22">
    <source>
        <dbReference type="ARBA" id="ARBA00023316"/>
    </source>
</evidence>
<keyword evidence="11" id="KW-0328">Glycosyltransferase</keyword>
<dbReference type="GO" id="GO:0009002">
    <property type="term" value="F:serine-type D-Ala-D-Ala carboxypeptidase activity"/>
    <property type="evidence" value="ECO:0007669"/>
    <property type="project" value="UniProtKB-EC"/>
</dbReference>
<feature type="compositionally biased region" description="Basic and acidic residues" evidence="27">
    <location>
        <begin position="766"/>
        <end position="784"/>
    </location>
</feature>
<dbReference type="EMBL" id="SXDP01000001">
    <property type="protein sequence ID" value="NEZ45619.1"/>
    <property type="molecule type" value="Genomic_DNA"/>
</dbReference>
<dbReference type="Pfam" id="PF00912">
    <property type="entry name" value="Transgly"/>
    <property type="match status" value="1"/>
</dbReference>
<evidence type="ECO:0000256" key="27">
    <source>
        <dbReference type="SAM" id="MobiDB-lite"/>
    </source>
</evidence>
<dbReference type="GO" id="GO:0071555">
    <property type="term" value="P:cell wall organization"/>
    <property type="evidence" value="ECO:0007669"/>
    <property type="project" value="UniProtKB-KW"/>
</dbReference>
<evidence type="ECO:0000256" key="4">
    <source>
        <dbReference type="ARBA" id="ARBA00007090"/>
    </source>
</evidence>
<keyword evidence="9" id="KW-0121">Carboxypeptidase</keyword>
<dbReference type="GO" id="GO:0005886">
    <property type="term" value="C:plasma membrane"/>
    <property type="evidence" value="ECO:0007669"/>
    <property type="project" value="UniProtKB-SubCell"/>
</dbReference>
<comment type="caution">
    <text evidence="30">The sequence shown here is derived from an EMBL/GenBank/DDBJ whole genome shotgun (WGS) entry which is preliminary data.</text>
</comment>
<comment type="function">
    <text evidence="1">Cell wall formation. Synthesis of cross-linked peptidoglycan from the lipid intermediates. The enzyme has a penicillin-insensitive transglycosylase N-terminal domain (formation of linear glycan strands) and a penicillin-sensitive transpeptidase C-terminal domain (cross-linking of the peptide subunits).</text>
</comment>
<evidence type="ECO:0000256" key="24">
    <source>
        <dbReference type="ARBA" id="ARBA00044770"/>
    </source>
</evidence>
<dbReference type="GO" id="GO:0009252">
    <property type="term" value="P:peptidoglycan biosynthetic process"/>
    <property type="evidence" value="ECO:0007669"/>
    <property type="project" value="UniProtKB-UniPathway"/>
</dbReference>
<evidence type="ECO:0000256" key="26">
    <source>
        <dbReference type="ARBA" id="ARBA00060592"/>
    </source>
</evidence>
<evidence type="ECO:0000256" key="16">
    <source>
        <dbReference type="ARBA" id="ARBA00022968"/>
    </source>
</evidence>
<protein>
    <recommendedName>
        <fullName evidence="7">Penicillin-binding protein 1A</fullName>
        <ecNumber evidence="24">2.4.99.28</ecNumber>
        <ecNumber evidence="6">3.4.16.4</ecNumber>
    </recommendedName>
</protein>
<evidence type="ECO:0000256" key="1">
    <source>
        <dbReference type="ARBA" id="ARBA00002624"/>
    </source>
</evidence>
<dbReference type="SUPFAM" id="SSF53955">
    <property type="entry name" value="Lysozyme-like"/>
    <property type="match status" value="1"/>
</dbReference>
<dbReference type="NCBIfam" id="TIGR02074">
    <property type="entry name" value="PBP_1a_fam"/>
    <property type="match status" value="1"/>
</dbReference>
<dbReference type="Gene3D" id="1.10.3810.10">
    <property type="entry name" value="Biosynthetic peptidoglycan transglycosylase-like"/>
    <property type="match status" value="1"/>
</dbReference>
<dbReference type="PANTHER" id="PTHR32282:SF11">
    <property type="entry name" value="PENICILLIN-BINDING PROTEIN 1B"/>
    <property type="match status" value="1"/>
</dbReference>
<evidence type="ECO:0000256" key="8">
    <source>
        <dbReference type="ARBA" id="ARBA00022475"/>
    </source>
</evidence>
<dbReference type="GO" id="GO:0006508">
    <property type="term" value="P:proteolysis"/>
    <property type="evidence" value="ECO:0007669"/>
    <property type="project" value="UniProtKB-KW"/>
</dbReference>
<name>A0A6M0R7M5_9CLOT</name>
<feature type="region of interest" description="Disordered" evidence="27">
    <location>
        <begin position="758"/>
        <end position="825"/>
    </location>
</feature>
<dbReference type="Proteomes" id="UP000473885">
    <property type="component" value="Unassembled WGS sequence"/>
</dbReference>
<keyword evidence="10" id="KW-0645">Protease</keyword>
<gene>
    <name evidence="30" type="ORF">FDF74_00150</name>
</gene>
<keyword evidence="14" id="KW-0378">Hydrolase</keyword>
<keyword evidence="20" id="KW-0046">Antibiotic resistance</keyword>
<evidence type="ECO:0000256" key="5">
    <source>
        <dbReference type="ARBA" id="ARBA00007739"/>
    </source>
</evidence>
<dbReference type="GO" id="GO:0046677">
    <property type="term" value="P:response to antibiotic"/>
    <property type="evidence" value="ECO:0007669"/>
    <property type="project" value="UniProtKB-KW"/>
</dbReference>
<evidence type="ECO:0000256" key="14">
    <source>
        <dbReference type="ARBA" id="ARBA00022801"/>
    </source>
</evidence>
<evidence type="ECO:0000256" key="15">
    <source>
        <dbReference type="ARBA" id="ARBA00022960"/>
    </source>
</evidence>
<dbReference type="Pfam" id="PF00905">
    <property type="entry name" value="Transpeptidase"/>
    <property type="match status" value="1"/>
</dbReference>
<dbReference type="InterPro" id="IPR012338">
    <property type="entry name" value="Beta-lactam/transpept-like"/>
</dbReference>
<dbReference type="InterPro" id="IPR001264">
    <property type="entry name" value="Glyco_trans_51"/>
</dbReference>
<comment type="subcellular location">
    <subcellularLocation>
        <location evidence="2">Cell membrane</location>
        <topology evidence="2">Single-pass type II membrane protein</topology>
    </subcellularLocation>
</comment>
<organism evidence="30 31">
    <name type="scientific">Clostridium niameyense</name>
    <dbReference type="NCBI Taxonomy" id="1622073"/>
    <lineage>
        <taxon>Bacteria</taxon>
        <taxon>Bacillati</taxon>
        <taxon>Bacillota</taxon>
        <taxon>Clostridia</taxon>
        <taxon>Eubacteriales</taxon>
        <taxon>Clostridiaceae</taxon>
        <taxon>Clostridium</taxon>
    </lineage>
</organism>
<evidence type="ECO:0000256" key="12">
    <source>
        <dbReference type="ARBA" id="ARBA00022679"/>
    </source>
</evidence>
<dbReference type="EC" id="2.4.99.28" evidence="24"/>
<proteinExistence type="inferred from homology"/>
<keyword evidence="19" id="KW-0472">Membrane</keyword>
<keyword evidence="21" id="KW-0511">Multifunctional enzyme</keyword>
<evidence type="ECO:0000256" key="7">
    <source>
        <dbReference type="ARBA" id="ARBA00018638"/>
    </source>
</evidence>
<comment type="pathway">
    <text evidence="3">Cell wall biogenesis; peptidoglycan biosynthesis.</text>
</comment>
<evidence type="ECO:0000256" key="11">
    <source>
        <dbReference type="ARBA" id="ARBA00022676"/>
    </source>
</evidence>
<evidence type="ECO:0000259" key="29">
    <source>
        <dbReference type="Pfam" id="PF00912"/>
    </source>
</evidence>
<feature type="domain" description="Glycosyl transferase family 51" evidence="29">
    <location>
        <begin position="68"/>
        <end position="248"/>
    </location>
</feature>
<accession>A0A6M0R7M5</accession>
<dbReference type="EC" id="3.4.16.4" evidence="6"/>
<comment type="catalytic activity">
    <reaction evidence="25">
        <text>[GlcNAc-(1-&gt;4)-Mur2Ac(oyl-L-Ala-gamma-D-Glu-L-Lys-D-Ala-D-Ala)](n)-di-trans,octa-cis-undecaprenyl diphosphate + beta-D-GlcNAc-(1-&gt;4)-Mur2Ac(oyl-L-Ala-gamma-D-Glu-L-Lys-D-Ala-D-Ala)-di-trans,octa-cis-undecaprenyl diphosphate = [GlcNAc-(1-&gt;4)-Mur2Ac(oyl-L-Ala-gamma-D-Glu-L-Lys-D-Ala-D-Ala)](n+1)-di-trans,octa-cis-undecaprenyl diphosphate + di-trans,octa-cis-undecaprenyl diphosphate + H(+)</text>
        <dbReference type="Rhea" id="RHEA:23708"/>
        <dbReference type="Rhea" id="RHEA-COMP:9602"/>
        <dbReference type="Rhea" id="RHEA-COMP:9603"/>
        <dbReference type="ChEBI" id="CHEBI:15378"/>
        <dbReference type="ChEBI" id="CHEBI:58405"/>
        <dbReference type="ChEBI" id="CHEBI:60033"/>
        <dbReference type="ChEBI" id="CHEBI:78435"/>
        <dbReference type="EC" id="2.4.99.28"/>
    </reaction>
</comment>
<keyword evidence="31" id="KW-1185">Reference proteome</keyword>
<keyword evidence="12" id="KW-0808">Transferase</keyword>
<evidence type="ECO:0000259" key="28">
    <source>
        <dbReference type="Pfam" id="PF00905"/>
    </source>
</evidence>
<evidence type="ECO:0000313" key="30">
    <source>
        <dbReference type="EMBL" id="NEZ45619.1"/>
    </source>
</evidence>
<dbReference type="Gene3D" id="3.40.710.10">
    <property type="entry name" value="DD-peptidase/beta-lactamase superfamily"/>
    <property type="match status" value="1"/>
</dbReference>
<keyword evidence="17" id="KW-0573">Peptidoglycan synthesis</keyword>
<dbReference type="InterPro" id="IPR023346">
    <property type="entry name" value="Lysozyme-like_dom_sf"/>
</dbReference>
<evidence type="ECO:0000256" key="9">
    <source>
        <dbReference type="ARBA" id="ARBA00022645"/>
    </source>
</evidence>
<evidence type="ECO:0000313" key="31">
    <source>
        <dbReference type="Proteomes" id="UP000473885"/>
    </source>
</evidence>
<keyword evidence="15" id="KW-0133">Cell shape</keyword>
<keyword evidence="13" id="KW-0812">Transmembrane</keyword>
<dbReference type="GO" id="GO:0008360">
    <property type="term" value="P:regulation of cell shape"/>
    <property type="evidence" value="ECO:0007669"/>
    <property type="project" value="UniProtKB-KW"/>
</dbReference>
<evidence type="ECO:0000256" key="10">
    <source>
        <dbReference type="ARBA" id="ARBA00022670"/>
    </source>
</evidence>
<evidence type="ECO:0000256" key="23">
    <source>
        <dbReference type="ARBA" id="ARBA00034000"/>
    </source>
</evidence>
<comment type="similarity">
    <text evidence="5">In the N-terminal section; belongs to the glycosyltransferase 51 family.</text>
</comment>
<dbReference type="InterPro" id="IPR050396">
    <property type="entry name" value="Glycosyltr_51/Transpeptidase"/>
</dbReference>
<dbReference type="FunFam" id="1.10.3810.10:FF:000001">
    <property type="entry name" value="Penicillin-binding protein 1A"/>
    <property type="match status" value="1"/>
</dbReference>
<sequence>MAKKKKKRKSSVFKIIFKTILILFLVGLVAFSGIAIAMIKTAPPLDVQQILTLNEPSVLYDDKSQYMDKVITNEQRIVVDSKTIPSNLKNAFTSIEDERFYKHKGVDPIRVTGAILANIANKFRNSNKIQGASTITQQLVKNTVLSSEISFKRKIQEMYLAIKLEKELSKDKILEAYMNTIFLGGNSWGVEAASKQYFNKSAKDLTLIECAFLAGIPQSPSVYYPFSEASKKNPSIYINRTKTVLYKMLENGYINQAQYDDSIKNLDAKKLAFSKPSSNNGRLNYEWFTSPVIEQVKKDLKTKYNYDDKQVQNMLMNGGLKIYTTMDKSMQDKIQNIINNAGYLNSHDVNGIIQPQASTVVMDYHNGEVKTVIGGRGNQPVRSYNRAASFNYLRAAGSSIKPLTVYSPAIDTKKATAATVIEDSPVPTDIGTKYGSSSNPYNPKNSPNIYRGYVTLREALMNSINVVAVKLVDMMHLETSISYAEKFGIPLDNHDKSSIASLSLGELHKGTNPLIMAQAYGTFGNNGNCTYAKLYRKVVDRNGNILLDNKTQSKQVLSAQAAFITYDMLQGPVSSGGTGPQANFGNMEIRGKTGTSSDMKNLWFCGLTPYYSAAVWIGNDDSSTVSGVYSSTAARLWGDIMREFHANLPYKQVQKPDGVVTASVDKVSGKLPTSLSYKDPRGSTVYTELFINGTVPTEQDDIHVEARINKITGKLASNFTPNFLTETRVFLKRNYVPTVSLLDEKWVLPKEYDTEIQNKINSPKPSIDKNKKKEKEKEKNKDNTNNKPSLDTNINTPNENNNTNTDNVGSNMEPNPDNNKPKDKH</sequence>
<evidence type="ECO:0000256" key="6">
    <source>
        <dbReference type="ARBA" id="ARBA00012448"/>
    </source>
</evidence>
<comment type="catalytic activity">
    <reaction evidence="23">
        <text>Preferential cleavage: (Ac)2-L-Lys-D-Ala-|-D-Ala. Also transpeptidation of peptidyl-alanyl moieties that are N-acyl substituents of D-alanine.</text>
        <dbReference type="EC" id="3.4.16.4"/>
    </reaction>
</comment>
<feature type="domain" description="Penicillin-binding protein transpeptidase" evidence="28">
    <location>
        <begin position="358"/>
        <end position="616"/>
    </location>
</feature>
<keyword evidence="18" id="KW-1133">Transmembrane helix</keyword>
<reference evidence="30 31" key="1">
    <citation type="submission" date="2019-04" db="EMBL/GenBank/DDBJ databases">
        <title>Genome sequencing of Clostridium botulinum Groups I-IV and Clostridium butyricum.</title>
        <authorList>
            <person name="Brunt J."/>
            <person name="Van Vliet A.H.M."/>
            <person name="Stringer S.C."/>
            <person name="Carter A.T."/>
            <person name="Peck M.W."/>
        </authorList>
    </citation>
    <scope>NUCLEOTIDE SEQUENCE [LARGE SCALE GENOMIC DNA]</scope>
    <source>
        <strain evidence="30 31">IFR 18/094</strain>
    </source>
</reference>
<evidence type="ECO:0000256" key="25">
    <source>
        <dbReference type="ARBA" id="ARBA00049902"/>
    </source>
</evidence>
<comment type="similarity">
    <text evidence="4">In the C-terminal section; belongs to the transpeptidase family.</text>
</comment>
<dbReference type="InterPro" id="IPR001460">
    <property type="entry name" value="PCN-bd_Tpept"/>
</dbReference>
<dbReference type="PANTHER" id="PTHR32282">
    <property type="entry name" value="BINDING PROTEIN TRANSPEPTIDASE, PUTATIVE-RELATED"/>
    <property type="match status" value="1"/>
</dbReference>
<dbReference type="AlphaFoldDB" id="A0A6M0R7M5"/>
<dbReference type="UniPathway" id="UPA00219"/>
<evidence type="ECO:0000256" key="2">
    <source>
        <dbReference type="ARBA" id="ARBA00004401"/>
    </source>
</evidence>
<evidence type="ECO:0000256" key="17">
    <source>
        <dbReference type="ARBA" id="ARBA00022984"/>
    </source>
</evidence>
<evidence type="ECO:0000256" key="20">
    <source>
        <dbReference type="ARBA" id="ARBA00023251"/>
    </source>
</evidence>